<sequence length="466" mass="53285">MSYNVYMLDKKLTDTQQIKRANLLNKSDFFNNVDIISFNEVFDNDSSQIITDGLTKKGFSYFTPVLGRQIIGWDSTEGNWSDSIPEDGGVLIMSKYPIEYKAQYIFSSGCGADAMSQKGFIHAKIRKDNVVFNIIATHTQADDNSCSISGLTPEEIRNQQFTEIRNYIIDKKIPSNEMVVITGDLNVNKGSLEFKRMIELLNVSEPDSYAGADFSWDPNINTLASKSFPDLNGQLLDYILVDKDHLQPPYWHNQVLDVESPRITLSGTIENYYAYDYSDHFPVTAFVYADEKTPTKSFRVNNSPYNAVSLQHVDTKQYVLADPNNADGWLKVGEPATSSEGTFKIDNWIPKNATCLHDGDYVRLSRTDKFKDYYWNWNVTGYYYTTYANASDYLRVHRIVPTTECITNDESVYLYDHSLLGNEKYLLPYSSGIASEDMPIQLNGLFTIKMPPMIYSDWSYKLRYQP</sequence>
<evidence type="ECO:0000259" key="3">
    <source>
        <dbReference type="Pfam" id="PF03372"/>
    </source>
</evidence>
<dbReference type="NCBIfam" id="TIGR03395">
    <property type="entry name" value="sphingomy"/>
    <property type="match status" value="1"/>
</dbReference>
<dbReference type="SUPFAM" id="SSF56219">
    <property type="entry name" value="DNase I-like"/>
    <property type="match status" value="1"/>
</dbReference>
<evidence type="ECO:0000256" key="2">
    <source>
        <dbReference type="ARBA" id="ARBA00022801"/>
    </source>
</evidence>
<dbReference type="PANTHER" id="PTHR16320">
    <property type="entry name" value="SPHINGOMYELINASE FAMILY MEMBER"/>
    <property type="match status" value="1"/>
</dbReference>
<dbReference type="InterPro" id="IPR036691">
    <property type="entry name" value="Endo/exonu/phosph_ase_sf"/>
</dbReference>
<dbReference type="PANTHER" id="PTHR16320:SF23">
    <property type="entry name" value="SPHINGOMYELINASE C 1"/>
    <property type="match status" value="1"/>
</dbReference>
<dbReference type="Gene3D" id="3.60.10.10">
    <property type="entry name" value="Endonuclease/exonuclease/phosphatase"/>
    <property type="match status" value="1"/>
</dbReference>
<evidence type="ECO:0000313" key="4">
    <source>
        <dbReference type="EMBL" id="MBT2919616.1"/>
    </source>
</evidence>
<evidence type="ECO:0000313" key="5">
    <source>
        <dbReference type="Proteomes" id="UP000078309"/>
    </source>
</evidence>
<accession>A0ABD4QXM0</accession>
<name>A0ABD4QXM0_VIBAN</name>
<proteinExistence type="predicted"/>
<keyword evidence="2 4" id="KW-0378">Hydrolase</keyword>
<dbReference type="EMBL" id="JAHGUI010000053">
    <property type="protein sequence ID" value="MBT2919616.1"/>
    <property type="molecule type" value="Genomic_DNA"/>
</dbReference>
<dbReference type="AlphaFoldDB" id="A0ABD4QXM0"/>
<comment type="caution">
    <text evidence="4">The sequence shown here is derived from an EMBL/GenBank/DDBJ whole genome shotgun (WGS) entry which is preliminary data.</text>
</comment>
<keyword evidence="1" id="KW-0732">Signal</keyword>
<dbReference type="InterPro" id="IPR017766">
    <property type="entry name" value="Sphingomyelinase/PLipase_C"/>
</dbReference>
<gene>
    <name evidence="4" type="primary">sph</name>
    <name evidence="4" type="ORF">PL14_13100</name>
</gene>
<dbReference type="Pfam" id="PF03372">
    <property type="entry name" value="Exo_endo_phos"/>
    <property type="match status" value="1"/>
</dbReference>
<dbReference type="InterPro" id="IPR038772">
    <property type="entry name" value="Sph/SMPD2-like"/>
</dbReference>
<dbReference type="GO" id="GO:0004767">
    <property type="term" value="F:sphingomyelin phosphodiesterase activity"/>
    <property type="evidence" value="ECO:0007669"/>
    <property type="project" value="UniProtKB-EC"/>
</dbReference>
<reference evidence="4 5" key="1">
    <citation type="journal article" date="2017" name="J. Fish Dis.">
        <title>Comparative assessment of Vibrio virulence in marine fish larvae.</title>
        <authorList>
            <person name="Ronneseth A."/>
            <person name="Castillo D."/>
            <person name="D'Alvise P."/>
            <person name="Tonnesen O."/>
            <person name="Haugland G."/>
            <person name="Grotkjaer T."/>
            <person name="Engell-Sorensen K."/>
            <person name="Norremark L."/>
            <person name="Bergh O."/>
            <person name="Wergeland H.I."/>
            <person name="Gram L."/>
        </authorList>
    </citation>
    <scope>NUCLEOTIDE SEQUENCE [LARGE SCALE GENOMIC DNA]</scope>
    <source>
        <strain evidence="4 5">90-11-286</strain>
    </source>
</reference>
<feature type="domain" description="Endonuclease/exonuclease/phosphatase" evidence="3">
    <location>
        <begin position="1"/>
        <end position="280"/>
    </location>
</feature>
<evidence type="ECO:0000256" key="1">
    <source>
        <dbReference type="ARBA" id="ARBA00022729"/>
    </source>
</evidence>
<protein>
    <submittedName>
        <fullName evidence="4">Sphingomyelin phosphodiesterase</fullName>
        <ecNumber evidence="4">3.1.4.12</ecNumber>
    </submittedName>
</protein>
<dbReference type="CDD" id="cd09078">
    <property type="entry name" value="nSMase"/>
    <property type="match status" value="1"/>
</dbReference>
<dbReference type="Proteomes" id="UP000078309">
    <property type="component" value="Unassembled WGS sequence"/>
</dbReference>
<dbReference type="InterPro" id="IPR005135">
    <property type="entry name" value="Endo/exonuclease/phosphatase"/>
</dbReference>
<organism evidence="4 5">
    <name type="scientific">Vibrio anguillarum</name>
    <name type="common">Listonella anguillarum</name>
    <dbReference type="NCBI Taxonomy" id="55601"/>
    <lineage>
        <taxon>Bacteria</taxon>
        <taxon>Pseudomonadati</taxon>
        <taxon>Pseudomonadota</taxon>
        <taxon>Gammaproteobacteria</taxon>
        <taxon>Vibrionales</taxon>
        <taxon>Vibrionaceae</taxon>
        <taxon>Vibrio</taxon>
    </lineage>
</organism>
<dbReference type="EC" id="3.1.4.12" evidence="4"/>